<organism evidence="2">
    <name type="scientific">Tanacetum cinerariifolium</name>
    <name type="common">Dalmatian daisy</name>
    <name type="synonym">Chrysanthemum cinerariifolium</name>
    <dbReference type="NCBI Taxonomy" id="118510"/>
    <lineage>
        <taxon>Eukaryota</taxon>
        <taxon>Viridiplantae</taxon>
        <taxon>Streptophyta</taxon>
        <taxon>Embryophyta</taxon>
        <taxon>Tracheophyta</taxon>
        <taxon>Spermatophyta</taxon>
        <taxon>Magnoliopsida</taxon>
        <taxon>eudicotyledons</taxon>
        <taxon>Gunneridae</taxon>
        <taxon>Pentapetalae</taxon>
        <taxon>asterids</taxon>
        <taxon>campanulids</taxon>
        <taxon>Asterales</taxon>
        <taxon>Asteraceae</taxon>
        <taxon>Asteroideae</taxon>
        <taxon>Anthemideae</taxon>
        <taxon>Anthemidinae</taxon>
        <taxon>Tanacetum</taxon>
    </lineage>
</organism>
<gene>
    <name evidence="2" type="ORF">Tci_046125</name>
</gene>
<feature type="compositionally biased region" description="Gly residues" evidence="1">
    <location>
        <begin position="174"/>
        <end position="184"/>
    </location>
</feature>
<feature type="compositionally biased region" description="Acidic residues" evidence="1">
    <location>
        <begin position="185"/>
        <end position="196"/>
    </location>
</feature>
<feature type="region of interest" description="Disordered" evidence="1">
    <location>
        <begin position="171"/>
        <end position="196"/>
    </location>
</feature>
<dbReference type="AlphaFoldDB" id="A0A6L2MLJ6"/>
<name>A0A6L2MLJ6_TANCI</name>
<evidence type="ECO:0000313" key="2">
    <source>
        <dbReference type="EMBL" id="GEU74147.1"/>
    </source>
</evidence>
<sequence>MSNWHRLPRCGRLKIYRGRHGRRQRWKKQGDPQRNQDPRGQEITDEYGLLEIRFEWSDKATMLHLGENFARWRNLVGEIQHFYLMPHIHSKLWRDIKKGIDQHMAKVEARVQYEEMLRPRDLGANTPMGVPYTEEQLMAMVRKGKARASVAEDVVRSDDRMSDMLAQLESQHEIGGGSESGSCGGEDDENEDTGGDEEILGHFIYGLLRSSYYPVAGDMSPGKVSLGAGDSRSIVYSVNNGNSFPMTCRWEFSWDN</sequence>
<dbReference type="EMBL" id="BKCJ010006830">
    <property type="protein sequence ID" value="GEU74147.1"/>
    <property type="molecule type" value="Genomic_DNA"/>
</dbReference>
<protein>
    <recommendedName>
        <fullName evidence="3">F-box domain, leucine-rich repeat domain, L domain-like protein</fullName>
    </recommendedName>
</protein>
<feature type="compositionally biased region" description="Basic and acidic residues" evidence="1">
    <location>
        <begin position="28"/>
        <end position="42"/>
    </location>
</feature>
<accession>A0A6L2MLJ6</accession>
<reference evidence="2" key="1">
    <citation type="journal article" date="2019" name="Sci. Rep.">
        <title>Draft genome of Tanacetum cinerariifolium, the natural source of mosquito coil.</title>
        <authorList>
            <person name="Yamashiro T."/>
            <person name="Shiraishi A."/>
            <person name="Satake H."/>
            <person name="Nakayama K."/>
        </authorList>
    </citation>
    <scope>NUCLEOTIDE SEQUENCE</scope>
</reference>
<proteinExistence type="predicted"/>
<evidence type="ECO:0008006" key="3">
    <source>
        <dbReference type="Google" id="ProtNLM"/>
    </source>
</evidence>
<evidence type="ECO:0000256" key="1">
    <source>
        <dbReference type="SAM" id="MobiDB-lite"/>
    </source>
</evidence>
<feature type="region of interest" description="Disordered" evidence="1">
    <location>
        <begin position="19"/>
        <end position="42"/>
    </location>
</feature>
<comment type="caution">
    <text evidence="2">The sequence shown here is derived from an EMBL/GenBank/DDBJ whole genome shotgun (WGS) entry which is preliminary data.</text>
</comment>